<dbReference type="PANTHER" id="PTHR10579">
    <property type="entry name" value="CALCIUM-ACTIVATED CHLORIDE CHANNEL REGULATOR"/>
    <property type="match status" value="1"/>
</dbReference>
<dbReference type="PROSITE" id="PS50234">
    <property type="entry name" value="VWFA"/>
    <property type="match status" value="1"/>
</dbReference>
<name>A0A0M1NJC2_9BACL</name>
<dbReference type="InterPro" id="IPR036465">
    <property type="entry name" value="vWFA_dom_sf"/>
</dbReference>
<keyword evidence="1" id="KW-1133">Transmembrane helix</keyword>
<dbReference type="InterPro" id="IPR051266">
    <property type="entry name" value="CLCR"/>
</dbReference>
<feature type="domain" description="VWFA" evidence="2">
    <location>
        <begin position="39"/>
        <end position="223"/>
    </location>
</feature>
<evidence type="ECO:0000256" key="1">
    <source>
        <dbReference type="SAM" id="Phobius"/>
    </source>
</evidence>
<sequence>MLRTNKWLLCLMVTALLILTWGGGSLPKAMAAPQGSSIDAVLVMDASNSMKNSDPERISGEAMKMFIDMLATTGDKVGIVSYTDKIQREKALLEIQSEADKTALKEFIDQLDRGPYTDISVGLDEAVKVLQQGADPAHAPMIVVLADGNNDLPKAGKSSQEATDDLNQAVQEAKGSGIPIYTIGLNADGKLNKETLADLADQTGGKSFITSSADDLPQILSEIFASHQQLKIVPVQSITGNGSYQEVVIHVPNANVLEANVSIMSSSPVDLKLMDPAGAEQSIIPSANVLRSTSNSYSLLKLLKPQQGDWKLQVKGVSKDKIDINLVFNYDLELTMDPPSSSVKAGDTIDIKAYLVSNGQKLQDQELYGNMTAKLLVKDLDTGDESEVELENKGGSFEGEFKIPQKHDYELKVRAEEQSFYRESAPVKVSAKAAASGSGNGGNALSPGEDAKPFPLWPVIIGIAALLIVGVAAYFILRAIKQANKGFVGQIVIEIRDENTGEKTSPQYKKLTSFKGKFNLHQLLQLAPELTETEKILFLPGKNDRIILKNQSSAIVEKSGRAQDATNGMELKSGDRLRVSLQQADKTILFEYLV</sequence>
<dbReference type="AlphaFoldDB" id="A0A0M1NJC2"/>
<dbReference type="Pfam" id="PF00092">
    <property type="entry name" value="VWA"/>
    <property type="match status" value="1"/>
</dbReference>
<proteinExistence type="predicted"/>
<protein>
    <recommendedName>
        <fullName evidence="2">VWFA domain-containing protein</fullName>
    </recommendedName>
</protein>
<reference evidence="4" key="1">
    <citation type="submission" date="2015-08" db="EMBL/GenBank/DDBJ databases">
        <title>Genome sequencing project for genomic taxonomy and phylogenomics of Bacillus-like bacteria.</title>
        <authorList>
            <person name="Liu B."/>
            <person name="Wang J."/>
            <person name="Zhu Y."/>
            <person name="Liu G."/>
            <person name="Chen Q."/>
            <person name="Chen Z."/>
            <person name="Lan J."/>
            <person name="Che J."/>
            <person name="Ge C."/>
            <person name="Shi H."/>
            <person name="Pan Z."/>
            <person name="Liu X."/>
        </authorList>
    </citation>
    <scope>NUCLEOTIDE SEQUENCE [LARGE SCALE GENOMIC DNA]</scope>
    <source>
        <strain evidence="4">FJAT-22460</strain>
    </source>
</reference>
<dbReference type="InterPro" id="IPR002035">
    <property type="entry name" value="VWF_A"/>
</dbReference>
<dbReference type="CDD" id="cd00198">
    <property type="entry name" value="vWFA"/>
    <property type="match status" value="1"/>
</dbReference>
<dbReference type="PATRIC" id="fig|1705565.3.peg.32"/>
<dbReference type="SUPFAM" id="SSF53300">
    <property type="entry name" value="vWA-like"/>
    <property type="match status" value="1"/>
</dbReference>
<evidence type="ECO:0000313" key="3">
    <source>
        <dbReference type="EMBL" id="KOR81969.1"/>
    </source>
</evidence>
<organism evidence="3 4">
    <name type="scientific">Paenibacillus solani</name>
    <dbReference type="NCBI Taxonomy" id="1705565"/>
    <lineage>
        <taxon>Bacteria</taxon>
        <taxon>Bacillati</taxon>
        <taxon>Bacillota</taxon>
        <taxon>Bacilli</taxon>
        <taxon>Bacillales</taxon>
        <taxon>Paenibacillaceae</taxon>
        <taxon>Paenibacillus</taxon>
    </lineage>
</organism>
<keyword evidence="4" id="KW-1185">Reference proteome</keyword>
<dbReference type="Gene3D" id="3.40.50.410">
    <property type="entry name" value="von Willebrand factor, type A domain"/>
    <property type="match status" value="1"/>
</dbReference>
<keyword evidence="1" id="KW-0812">Transmembrane</keyword>
<keyword evidence="1" id="KW-0472">Membrane</keyword>
<dbReference type="EMBL" id="LIUT01000005">
    <property type="protein sequence ID" value="KOR81969.1"/>
    <property type="molecule type" value="Genomic_DNA"/>
</dbReference>
<feature type="transmembrane region" description="Helical" evidence="1">
    <location>
        <begin position="456"/>
        <end position="477"/>
    </location>
</feature>
<evidence type="ECO:0000313" key="4">
    <source>
        <dbReference type="Proteomes" id="UP000036932"/>
    </source>
</evidence>
<comment type="caution">
    <text evidence="3">The sequence shown here is derived from an EMBL/GenBank/DDBJ whole genome shotgun (WGS) entry which is preliminary data.</text>
</comment>
<accession>A0A0M1NJC2</accession>
<dbReference type="SMART" id="SM00327">
    <property type="entry name" value="VWA"/>
    <property type="match status" value="1"/>
</dbReference>
<evidence type="ECO:0000259" key="2">
    <source>
        <dbReference type="PROSITE" id="PS50234"/>
    </source>
</evidence>
<dbReference type="RefSeq" id="WP_054404302.1">
    <property type="nucleotide sequence ID" value="NZ_LIUT01000005.1"/>
</dbReference>
<dbReference type="PANTHER" id="PTHR10579:SF43">
    <property type="entry name" value="ZINC FINGER (C3HC4-TYPE RING FINGER) FAMILY PROTEIN"/>
    <property type="match status" value="1"/>
</dbReference>
<dbReference type="OrthoDB" id="2923688at2"/>
<gene>
    <name evidence="3" type="ORF">AM231_20585</name>
</gene>
<dbReference type="Proteomes" id="UP000036932">
    <property type="component" value="Unassembled WGS sequence"/>
</dbReference>